<dbReference type="GO" id="GO:0008686">
    <property type="term" value="F:3,4-dihydroxy-2-butanone-4-phosphate synthase activity"/>
    <property type="evidence" value="ECO:0007669"/>
    <property type="project" value="UniProtKB-UniRule"/>
</dbReference>
<comment type="function">
    <text evidence="1 12 13">Catalyzes the conversion of D-ribulose 5-phosphate to formate and 3,4-dihydroxy-2-butanone 4-phosphate.</text>
</comment>
<evidence type="ECO:0000256" key="1">
    <source>
        <dbReference type="ARBA" id="ARBA00002284"/>
    </source>
</evidence>
<dbReference type="GO" id="GO:0000287">
    <property type="term" value="F:magnesium ion binding"/>
    <property type="evidence" value="ECO:0007669"/>
    <property type="project" value="UniProtKB-UniRule"/>
</dbReference>
<organism evidence="14">
    <name type="scientific">uncultured Desulfovibrio sp</name>
    <dbReference type="NCBI Taxonomy" id="167968"/>
    <lineage>
        <taxon>Bacteria</taxon>
        <taxon>Pseudomonadati</taxon>
        <taxon>Thermodesulfobacteriota</taxon>
        <taxon>Desulfovibrionia</taxon>
        <taxon>Desulfovibrionales</taxon>
        <taxon>Desulfovibrionaceae</taxon>
        <taxon>Desulfovibrio</taxon>
        <taxon>environmental samples</taxon>
    </lineage>
</organism>
<dbReference type="Gene3D" id="3.90.870.10">
    <property type="entry name" value="DHBP synthase"/>
    <property type="match status" value="1"/>
</dbReference>
<dbReference type="UniPathway" id="UPA00275">
    <property type="reaction ID" value="UER00399"/>
</dbReference>
<keyword evidence="8 12" id="KW-0460">Magnesium</keyword>
<sequence length="223" mass="24074">MHQTSLSLHSFGSAEERVRNALASLRAGSGVLVVDDEDRENEGDLIFPAQTITEQQMAMLIRHCSGIVCLCITDGHARRLDLPMMTENNTNTQQTAFTISIEAATGVTTGVSAADRVATIRAAVADKARPQDLRRPGHVFPLRARPGGVLERRGHTEATVDLMRMAGYAPCGVLCELTMDDGKMARLPQVAAFALAHQLPLCSVEDLVAWRLSLADEKIAISA</sequence>
<dbReference type="GO" id="GO:0005829">
    <property type="term" value="C:cytosol"/>
    <property type="evidence" value="ECO:0007669"/>
    <property type="project" value="UniProtKB-ARBA"/>
</dbReference>
<comment type="pathway">
    <text evidence="2 12 13">Cofactor biosynthesis; riboflavin biosynthesis; 2-hydroxy-3-oxobutyl phosphate from D-ribulose 5-phosphate: step 1/1.</text>
</comment>
<dbReference type="NCBIfam" id="TIGR00506">
    <property type="entry name" value="ribB"/>
    <property type="match status" value="1"/>
</dbReference>
<evidence type="ECO:0000256" key="11">
    <source>
        <dbReference type="ARBA" id="ARBA00060730"/>
    </source>
</evidence>
<evidence type="ECO:0000256" key="10">
    <source>
        <dbReference type="ARBA" id="ARBA00023239"/>
    </source>
</evidence>
<evidence type="ECO:0000313" key="14">
    <source>
        <dbReference type="EMBL" id="SCM72974.1"/>
    </source>
</evidence>
<feature type="binding site" evidence="12">
    <location>
        <position position="155"/>
    </location>
    <ligand>
        <name>Mg(2+)</name>
        <dbReference type="ChEBI" id="CHEBI:18420"/>
        <label>2</label>
    </ligand>
</feature>
<feature type="binding site" evidence="12">
    <location>
        <position position="44"/>
    </location>
    <ligand>
        <name>D-ribulose 5-phosphate</name>
        <dbReference type="ChEBI" id="CHEBI:58121"/>
    </ligand>
</feature>
<comment type="similarity">
    <text evidence="11 12 13">Belongs to the DHBP synthase family.</text>
</comment>
<dbReference type="SUPFAM" id="SSF55821">
    <property type="entry name" value="YrdC/RibB"/>
    <property type="match status" value="1"/>
</dbReference>
<dbReference type="FunFam" id="3.90.870.10:FF:000002">
    <property type="entry name" value="3,4-dihydroxy-2-butanone 4-phosphate synthase"/>
    <property type="match status" value="1"/>
</dbReference>
<dbReference type="Pfam" id="PF00926">
    <property type="entry name" value="DHBP_synthase"/>
    <property type="match status" value="1"/>
</dbReference>
<evidence type="ECO:0000256" key="3">
    <source>
        <dbReference type="ARBA" id="ARBA00011738"/>
    </source>
</evidence>
<reference evidence="14" key="1">
    <citation type="submission" date="2016-08" db="EMBL/GenBank/DDBJ databases">
        <authorList>
            <person name="Seilhamer J.J."/>
        </authorList>
    </citation>
    <scope>NUCLEOTIDE SEQUENCE</scope>
    <source>
        <strain evidence="14">86-1</strain>
    </source>
</reference>
<keyword evidence="6 12" id="KW-0686">Riboflavin biosynthesis</keyword>
<dbReference type="RefSeq" id="WP_179980457.1">
    <property type="nucleotide sequence ID" value="NZ_LT608333.1"/>
</dbReference>
<comment type="subunit">
    <text evidence="3 12 13">Homodimer.</text>
</comment>
<evidence type="ECO:0000256" key="2">
    <source>
        <dbReference type="ARBA" id="ARBA00004904"/>
    </source>
</evidence>
<comment type="catalytic activity">
    <reaction evidence="12 13">
        <text>D-ribulose 5-phosphate = (2S)-2-hydroxy-3-oxobutyl phosphate + formate + H(+)</text>
        <dbReference type="Rhea" id="RHEA:18457"/>
        <dbReference type="ChEBI" id="CHEBI:15378"/>
        <dbReference type="ChEBI" id="CHEBI:15740"/>
        <dbReference type="ChEBI" id="CHEBI:58121"/>
        <dbReference type="ChEBI" id="CHEBI:58830"/>
        <dbReference type="EC" id="4.1.99.12"/>
    </reaction>
</comment>
<dbReference type="InterPro" id="IPR000422">
    <property type="entry name" value="DHBP_synthase_RibB"/>
</dbReference>
<accession>A0A212L5X7</accession>
<gene>
    <name evidence="12 14" type="primary">ribB</name>
    <name evidence="14" type="ORF">KL86DES1_20952</name>
</gene>
<keyword evidence="10 12" id="KW-0456">Lyase</keyword>
<dbReference type="GO" id="GO:0030145">
    <property type="term" value="F:manganese ion binding"/>
    <property type="evidence" value="ECO:0007669"/>
    <property type="project" value="UniProtKB-UniRule"/>
</dbReference>
<feature type="site" description="Essential for catalytic activity" evidence="12">
    <location>
        <position position="176"/>
    </location>
</feature>
<evidence type="ECO:0000256" key="12">
    <source>
        <dbReference type="HAMAP-Rule" id="MF_00180"/>
    </source>
</evidence>
<keyword evidence="7 12" id="KW-0479">Metal-binding</keyword>
<name>A0A212L5X7_9BACT</name>
<feature type="binding site" evidence="12">
    <location>
        <position position="40"/>
    </location>
    <ligand>
        <name>Mg(2+)</name>
        <dbReference type="ChEBI" id="CHEBI:18420"/>
        <label>1</label>
    </ligand>
</feature>
<dbReference type="EMBL" id="FMJC01000002">
    <property type="protein sequence ID" value="SCM72974.1"/>
    <property type="molecule type" value="Genomic_DNA"/>
</dbReference>
<evidence type="ECO:0000256" key="5">
    <source>
        <dbReference type="ARBA" id="ARBA00018836"/>
    </source>
</evidence>
<dbReference type="HAMAP" id="MF_00180">
    <property type="entry name" value="RibB"/>
    <property type="match status" value="1"/>
</dbReference>
<feature type="binding site" evidence="12">
    <location>
        <begin position="39"/>
        <end position="40"/>
    </location>
    <ligand>
        <name>D-ribulose 5-phosphate</name>
        <dbReference type="ChEBI" id="CHEBI:58121"/>
    </ligand>
</feature>
<evidence type="ECO:0000256" key="6">
    <source>
        <dbReference type="ARBA" id="ARBA00022619"/>
    </source>
</evidence>
<dbReference type="GO" id="GO:0009231">
    <property type="term" value="P:riboflavin biosynthetic process"/>
    <property type="evidence" value="ECO:0007669"/>
    <property type="project" value="UniProtKB-UniRule"/>
</dbReference>
<dbReference type="PANTHER" id="PTHR21327">
    <property type="entry name" value="GTP CYCLOHYDROLASE II-RELATED"/>
    <property type="match status" value="1"/>
</dbReference>
<comment type="cofactor">
    <cofactor evidence="12 13">
        <name>Mg(2+)</name>
        <dbReference type="ChEBI" id="CHEBI:18420"/>
    </cofactor>
    <cofactor evidence="12 13">
        <name>Mn(2+)</name>
        <dbReference type="ChEBI" id="CHEBI:29035"/>
    </cofactor>
    <text evidence="12 13">Binds 2 divalent metal cations per subunit. Magnesium or manganese.</text>
</comment>
<proteinExistence type="inferred from homology"/>
<protein>
    <recommendedName>
        <fullName evidence="5 12">3,4-dihydroxy-2-butanone 4-phosphate synthase</fullName>
        <shortName evidence="12 13">DHBP synthase</shortName>
        <ecNumber evidence="4 12">4.1.99.12</ecNumber>
    </recommendedName>
</protein>
<feature type="site" description="Essential for catalytic activity" evidence="12">
    <location>
        <position position="138"/>
    </location>
</feature>
<dbReference type="EC" id="4.1.99.12" evidence="4 12"/>
<feature type="binding site" evidence="12">
    <location>
        <begin position="152"/>
        <end position="156"/>
    </location>
    <ligand>
        <name>D-ribulose 5-phosphate</name>
        <dbReference type="ChEBI" id="CHEBI:58121"/>
    </ligand>
</feature>
<evidence type="ECO:0000256" key="13">
    <source>
        <dbReference type="RuleBase" id="RU003843"/>
    </source>
</evidence>
<dbReference type="PANTHER" id="PTHR21327:SF38">
    <property type="entry name" value="3,4-DIHYDROXY-2-BUTANONE 4-PHOSPHATE SYNTHASE"/>
    <property type="match status" value="1"/>
</dbReference>
<dbReference type="InterPro" id="IPR017945">
    <property type="entry name" value="DHBP_synth_RibB-like_a/b_dom"/>
</dbReference>
<evidence type="ECO:0000256" key="9">
    <source>
        <dbReference type="ARBA" id="ARBA00023211"/>
    </source>
</evidence>
<feature type="binding site" evidence="12">
    <location>
        <position position="40"/>
    </location>
    <ligand>
        <name>Mg(2+)</name>
        <dbReference type="ChEBI" id="CHEBI:18420"/>
        <label>2</label>
    </ligand>
</feature>
<keyword evidence="9 12" id="KW-0464">Manganese</keyword>
<dbReference type="AlphaFoldDB" id="A0A212L5X7"/>
<evidence type="ECO:0000256" key="8">
    <source>
        <dbReference type="ARBA" id="ARBA00022842"/>
    </source>
</evidence>
<evidence type="ECO:0000256" key="4">
    <source>
        <dbReference type="ARBA" id="ARBA00012153"/>
    </source>
</evidence>
<evidence type="ECO:0000256" key="7">
    <source>
        <dbReference type="ARBA" id="ARBA00022723"/>
    </source>
</evidence>